<keyword evidence="1" id="KW-0378">Hydrolase</keyword>
<gene>
    <name evidence="3" type="ORF">METZ01_LOCUS246162</name>
</gene>
<dbReference type="Gene3D" id="2.120.10.30">
    <property type="entry name" value="TolB, C-terminal domain"/>
    <property type="match status" value="1"/>
</dbReference>
<sequence>MQIIPLSEDFSRIADVNQDIEELGNGYGGAIGPAEGPVWVKDGSYLLFSDIHNNRRMKWTNDDGVTIFQEPTGYANGLTLDLKGRILACEHGPRRVTRQDKDGEITVVAASFRGTRLNRPNDIVVKSDGCLYFTDPGAPAPELDMEYSGVYMVSQDLGTITLLVRDFVTPNGLAFSPDESILYVNDTRRQHIRAFDVLPNGTLALASDRLFCDLSGDEPGVPDGMKVDSEGNLYCGGSGGIWVINPAGDHVGTISHGEPTTTNVAFGGDDWK</sequence>
<organism evidence="3">
    <name type="scientific">marine metagenome</name>
    <dbReference type="NCBI Taxonomy" id="408172"/>
    <lineage>
        <taxon>unclassified sequences</taxon>
        <taxon>metagenomes</taxon>
        <taxon>ecological metagenomes</taxon>
    </lineage>
</organism>
<name>A0A382I197_9ZZZZ</name>
<dbReference type="InterPro" id="IPR011042">
    <property type="entry name" value="6-blade_b-propeller_TolB-like"/>
</dbReference>
<evidence type="ECO:0000256" key="1">
    <source>
        <dbReference type="ARBA" id="ARBA00022801"/>
    </source>
</evidence>
<dbReference type="InterPro" id="IPR013658">
    <property type="entry name" value="SGL"/>
</dbReference>
<feature type="non-terminal residue" evidence="3">
    <location>
        <position position="272"/>
    </location>
</feature>
<dbReference type="EMBL" id="UINC01064539">
    <property type="protein sequence ID" value="SVB93308.1"/>
    <property type="molecule type" value="Genomic_DNA"/>
</dbReference>
<proteinExistence type="predicted"/>
<accession>A0A382I197</accession>
<dbReference type="InterPro" id="IPR051262">
    <property type="entry name" value="SMP-30/CGR1_Lactonase"/>
</dbReference>
<dbReference type="InterPro" id="IPR005511">
    <property type="entry name" value="SMP-30"/>
</dbReference>
<dbReference type="Pfam" id="PF08450">
    <property type="entry name" value="SGL"/>
    <property type="match status" value="1"/>
</dbReference>
<dbReference type="GO" id="GO:0016787">
    <property type="term" value="F:hydrolase activity"/>
    <property type="evidence" value="ECO:0007669"/>
    <property type="project" value="UniProtKB-KW"/>
</dbReference>
<reference evidence="3" key="1">
    <citation type="submission" date="2018-05" db="EMBL/GenBank/DDBJ databases">
        <authorList>
            <person name="Lanie J.A."/>
            <person name="Ng W.-L."/>
            <person name="Kazmierczak K.M."/>
            <person name="Andrzejewski T.M."/>
            <person name="Davidsen T.M."/>
            <person name="Wayne K.J."/>
            <person name="Tettelin H."/>
            <person name="Glass J.I."/>
            <person name="Rusch D."/>
            <person name="Podicherti R."/>
            <person name="Tsui H.-C.T."/>
            <person name="Winkler M.E."/>
        </authorList>
    </citation>
    <scope>NUCLEOTIDE SEQUENCE</scope>
</reference>
<dbReference type="PANTHER" id="PTHR47572:SF4">
    <property type="entry name" value="LACTONASE DRP35"/>
    <property type="match status" value="1"/>
</dbReference>
<dbReference type="PRINTS" id="PR01790">
    <property type="entry name" value="SMP30FAMILY"/>
</dbReference>
<dbReference type="PANTHER" id="PTHR47572">
    <property type="entry name" value="LIPOPROTEIN-RELATED"/>
    <property type="match status" value="1"/>
</dbReference>
<dbReference type="AlphaFoldDB" id="A0A382I197"/>
<evidence type="ECO:0000313" key="3">
    <source>
        <dbReference type="EMBL" id="SVB93308.1"/>
    </source>
</evidence>
<evidence type="ECO:0000259" key="2">
    <source>
        <dbReference type="Pfam" id="PF08450"/>
    </source>
</evidence>
<protein>
    <recommendedName>
        <fullName evidence="2">SMP-30/Gluconolactonase/LRE-like region domain-containing protein</fullName>
    </recommendedName>
</protein>
<dbReference type="SUPFAM" id="SSF63829">
    <property type="entry name" value="Calcium-dependent phosphotriesterase"/>
    <property type="match status" value="1"/>
</dbReference>
<feature type="domain" description="SMP-30/Gluconolactonase/LRE-like region" evidence="2">
    <location>
        <begin position="34"/>
        <end position="270"/>
    </location>
</feature>